<dbReference type="AlphaFoldDB" id="A0A078GPI0"/>
<name>A0A078GPI0_BRANA</name>
<evidence type="ECO:0000313" key="2">
    <source>
        <dbReference type="Proteomes" id="UP000028999"/>
    </source>
</evidence>
<sequence length="17" mass="2169">MYKIDDHVSLCRCWYHV</sequence>
<dbReference type="Gramene" id="CDY27097">
    <property type="protein sequence ID" value="CDY27097"/>
    <property type="gene ID" value="GSBRNA2T00036923001"/>
</dbReference>
<dbReference type="PaxDb" id="3708-A0A078GPI0"/>
<keyword evidence="2" id="KW-1185">Reference proteome</keyword>
<dbReference type="Proteomes" id="UP000028999">
    <property type="component" value="Unassembled WGS sequence"/>
</dbReference>
<protein>
    <submittedName>
        <fullName evidence="1">BnaA02g11170D protein</fullName>
    </submittedName>
</protein>
<accession>A0A078GPI0</accession>
<evidence type="ECO:0000313" key="1">
    <source>
        <dbReference type="EMBL" id="CDY27097.1"/>
    </source>
</evidence>
<dbReference type="EMBL" id="LK032199">
    <property type="protein sequence ID" value="CDY27097.1"/>
    <property type="molecule type" value="Genomic_DNA"/>
</dbReference>
<organism evidence="1 2">
    <name type="scientific">Brassica napus</name>
    <name type="common">Rape</name>
    <dbReference type="NCBI Taxonomy" id="3708"/>
    <lineage>
        <taxon>Eukaryota</taxon>
        <taxon>Viridiplantae</taxon>
        <taxon>Streptophyta</taxon>
        <taxon>Embryophyta</taxon>
        <taxon>Tracheophyta</taxon>
        <taxon>Spermatophyta</taxon>
        <taxon>Magnoliopsida</taxon>
        <taxon>eudicotyledons</taxon>
        <taxon>Gunneridae</taxon>
        <taxon>Pentapetalae</taxon>
        <taxon>rosids</taxon>
        <taxon>malvids</taxon>
        <taxon>Brassicales</taxon>
        <taxon>Brassicaceae</taxon>
        <taxon>Brassiceae</taxon>
        <taxon>Brassica</taxon>
    </lineage>
</organism>
<reference evidence="1 2" key="1">
    <citation type="journal article" date="2014" name="Science">
        <title>Plant genetics. Early allopolyploid evolution in the post-Neolithic Brassica napus oilseed genome.</title>
        <authorList>
            <person name="Chalhoub B."/>
            <person name="Denoeud F."/>
            <person name="Liu S."/>
            <person name="Parkin I.A."/>
            <person name="Tang H."/>
            <person name="Wang X."/>
            <person name="Chiquet J."/>
            <person name="Belcram H."/>
            <person name="Tong C."/>
            <person name="Samans B."/>
            <person name="Correa M."/>
            <person name="Da Silva C."/>
            <person name="Just J."/>
            <person name="Falentin C."/>
            <person name="Koh C.S."/>
            <person name="Le Clainche I."/>
            <person name="Bernard M."/>
            <person name="Bento P."/>
            <person name="Noel B."/>
            <person name="Labadie K."/>
            <person name="Alberti A."/>
            <person name="Charles M."/>
            <person name="Arnaud D."/>
            <person name="Guo H."/>
            <person name="Daviaud C."/>
            <person name="Alamery S."/>
            <person name="Jabbari K."/>
            <person name="Zhao M."/>
            <person name="Edger P.P."/>
            <person name="Chelaifa H."/>
            <person name="Tack D."/>
            <person name="Lassalle G."/>
            <person name="Mestiri I."/>
            <person name="Schnel N."/>
            <person name="Le Paslier M.C."/>
            <person name="Fan G."/>
            <person name="Renault V."/>
            <person name="Bayer P.E."/>
            <person name="Golicz A.A."/>
            <person name="Manoli S."/>
            <person name="Lee T.H."/>
            <person name="Thi V.H."/>
            <person name="Chalabi S."/>
            <person name="Hu Q."/>
            <person name="Fan C."/>
            <person name="Tollenaere R."/>
            <person name="Lu Y."/>
            <person name="Battail C."/>
            <person name="Shen J."/>
            <person name="Sidebottom C.H."/>
            <person name="Wang X."/>
            <person name="Canaguier A."/>
            <person name="Chauveau A."/>
            <person name="Berard A."/>
            <person name="Deniot G."/>
            <person name="Guan M."/>
            <person name="Liu Z."/>
            <person name="Sun F."/>
            <person name="Lim Y.P."/>
            <person name="Lyons E."/>
            <person name="Town C.D."/>
            <person name="Bancroft I."/>
            <person name="Wang X."/>
            <person name="Meng J."/>
            <person name="Ma J."/>
            <person name="Pires J.C."/>
            <person name="King G.J."/>
            <person name="Brunel D."/>
            <person name="Delourme R."/>
            <person name="Renard M."/>
            <person name="Aury J.M."/>
            <person name="Adams K.L."/>
            <person name="Batley J."/>
            <person name="Snowdon R.J."/>
            <person name="Tost J."/>
            <person name="Edwards D."/>
            <person name="Zhou Y."/>
            <person name="Hua W."/>
            <person name="Sharpe A.G."/>
            <person name="Paterson A.H."/>
            <person name="Guan C."/>
            <person name="Wincker P."/>
        </authorList>
    </citation>
    <scope>NUCLEOTIDE SEQUENCE [LARGE SCALE GENOMIC DNA]</scope>
    <source>
        <strain evidence="2">cv. Darmor-bzh</strain>
    </source>
</reference>
<gene>
    <name evidence="1" type="primary">BnaA02g11170D</name>
    <name evidence="1" type="ORF">GSBRNA2T00036923001</name>
</gene>
<proteinExistence type="predicted"/>